<dbReference type="SMART" id="SM00895">
    <property type="entry name" value="FCD"/>
    <property type="match status" value="1"/>
</dbReference>
<dbReference type="EMBL" id="CP035108">
    <property type="protein sequence ID" value="QAR33402.1"/>
    <property type="molecule type" value="Genomic_DNA"/>
</dbReference>
<dbReference type="Pfam" id="PF07729">
    <property type="entry name" value="FCD"/>
    <property type="match status" value="1"/>
</dbReference>
<dbReference type="Gene3D" id="1.20.120.530">
    <property type="entry name" value="GntR ligand-binding domain-like"/>
    <property type="match status" value="1"/>
</dbReference>
<organism evidence="5 6">
    <name type="scientific">Geovibrio thiophilus</name>
    <dbReference type="NCBI Taxonomy" id="139438"/>
    <lineage>
        <taxon>Bacteria</taxon>
        <taxon>Pseudomonadati</taxon>
        <taxon>Deferribacterota</taxon>
        <taxon>Deferribacteres</taxon>
        <taxon>Deferribacterales</taxon>
        <taxon>Geovibrionaceae</taxon>
        <taxon>Geovibrio</taxon>
    </lineage>
</organism>
<dbReference type="RefSeq" id="WP_128466688.1">
    <property type="nucleotide sequence ID" value="NZ_CP035108.1"/>
</dbReference>
<keyword evidence="2" id="KW-0238">DNA-binding</keyword>
<dbReference type="SUPFAM" id="SSF46785">
    <property type="entry name" value="Winged helix' DNA-binding domain"/>
    <property type="match status" value="1"/>
</dbReference>
<evidence type="ECO:0000313" key="5">
    <source>
        <dbReference type="EMBL" id="QAR33402.1"/>
    </source>
</evidence>
<dbReference type="PROSITE" id="PS50949">
    <property type="entry name" value="HTH_GNTR"/>
    <property type="match status" value="1"/>
</dbReference>
<dbReference type="InterPro" id="IPR036390">
    <property type="entry name" value="WH_DNA-bd_sf"/>
</dbReference>
<dbReference type="InterPro" id="IPR000524">
    <property type="entry name" value="Tscrpt_reg_HTH_GntR"/>
</dbReference>
<dbReference type="Gene3D" id="1.10.10.10">
    <property type="entry name" value="Winged helix-like DNA-binding domain superfamily/Winged helix DNA-binding domain"/>
    <property type="match status" value="1"/>
</dbReference>
<dbReference type="PRINTS" id="PR00035">
    <property type="entry name" value="HTHGNTR"/>
</dbReference>
<dbReference type="Pfam" id="PF00392">
    <property type="entry name" value="GntR"/>
    <property type="match status" value="1"/>
</dbReference>
<dbReference type="InterPro" id="IPR011711">
    <property type="entry name" value="GntR_C"/>
</dbReference>
<keyword evidence="3" id="KW-0804">Transcription</keyword>
<dbReference type="SUPFAM" id="SSF48008">
    <property type="entry name" value="GntR ligand-binding domain-like"/>
    <property type="match status" value="1"/>
</dbReference>
<evidence type="ECO:0000256" key="2">
    <source>
        <dbReference type="ARBA" id="ARBA00023125"/>
    </source>
</evidence>
<dbReference type="InterPro" id="IPR008920">
    <property type="entry name" value="TF_FadR/GntR_C"/>
</dbReference>
<feature type="domain" description="HTH gntR-type" evidence="4">
    <location>
        <begin position="9"/>
        <end position="77"/>
    </location>
</feature>
<dbReference type="Proteomes" id="UP000287502">
    <property type="component" value="Chromosome"/>
</dbReference>
<sequence length="237" mass="27713">MKFEKIRQKKISDIIYEQIKRMILTAQLAPGERLPSERELAAQLGVSRPSLREALHKLEAQGFLNQNHGDGTYVKSLTSQTIDKAMEEFIKREDAIVDLMEVRKILETWAAKTAAMRASDEEILNMKEYLDEMRSALDKGEVGHIPDANFHNTISYATNNILLIHIMNTIYQWVEKVSYEVRSRLYTDNERFEKLYLQHQKIYEGISTRDPEEAYRAMLEHMEYVVDEVNEIVRTNK</sequence>
<dbReference type="GO" id="GO:0003700">
    <property type="term" value="F:DNA-binding transcription factor activity"/>
    <property type="evidence" value="ECO:0007669"/>
    <property type="project" value="InterPro"/>
</dbReference>
<evidence type="ECO:0000256" key="3">
    <source>
        <dbReference type="ARBA" id="ARBA00023163"/>
    </source>
</evidence>
<evidence type="ECO:0000259" key="4">
    <source>
        <dbReference type="PROSITE" id="PS50949"/>
    </source>
</evidence>
<evidence type="ECO:0000256" key="1">
    <source>
        <dbReference type="ARBA" id="ARBA00023015"/>
    </source>
</evidence>
<reference evidence="5 6" key="1">
    <citation type="submission" date="2019-01" db="EMBL/GenBank/DDBJ databases">
        <title>Geovibrio thiophilus DSM 11263, complete genome.</title>
        <authorList>
            <person name="Spring S."/>
            <person name="Bunk B."/>
            <person name="Sproer C."/>
        </authorList>
    </citation>
    <scope>NUCLEOTIDE SEQUENCE [LARGE SCALE GENOMIC DNA]</scope>
    <source>
        <strain evidence="5 6">DSM 11263</strain>
    </source>
</reference>
<accession>A0A3R5YZL9</accession>
<gene>
    <name evidence="5" type="ORF">EP073_08310</name>
</gene>
<dbReference type="AlphaFoldDB" id="A0A3R5YZL9"/>
<dbReference type="SMART" id="SM00345">
    <property type="entry name" value="HTH_GNTR"/>
    <property type="match status" value="1"/>
</dbReference>
<dbReference type="OrthoDB" id="5450856at2"/>
<proteinExistence type="predicted"/>
<dbReference type="PANTHER" id="PTHR43537">
    <property type="entry name" value="TRANSCRIPTIONAL REGULATOR, GNTR FAMILY"/>
    <property type="match status" value="1"/>
</dbReference>
<dbReference type="KEGG" id="gtl:EP073_08310"/>
<keyword evidence="6" id="KW-1185">Reference proteome</keyword>
<dbReference type="InterPro" id="IPR036388">
    <property type="entry name" value="WH-like_DNA-bd_sf"/>
</dbReference>
<dbReference type="PANTHER" id="PTHR43537:SF5">
    <property type="entry name" value="UXU OPERON TRANSCRIPTIONAL REGULATOR"/>
    <property type="match status" value="1"/>
</dbReference>
<evidence type="ECO:0000313" key="6">
    <source>
        <dbReference type="Proteomes" id="UP000287502"/>
    </source>
</evidence>
<name>A0A3R5YZL9_9BACT</name>
<keyword evidence="1" id="KW-0805">Transcription regulation</keyword>
<dbReference type="GO" id="GO:0003677">
    <property type="term" value="F:DNA binding"/>
    <property type="evidence" value="ECO:0007669"/>
    <property type="project" value="UniProtKB-KW"/>
</dbReference>
<protein>
    <submittedName>
        <fullName evidence="5">FadR family transcriptional regulator</fullName>
    </submittedName>
</protein>
<dbReference type="CDD" id="cd07377">
    <property type="entry name" value="WHTH_GntR"/>
    <property type="match status" value="1"/>
</dbReference>